<name>B3QZ64_CHLT3</name>
<dbReference type="STRING" id="517418.Ctha_1294"/>
<dbReference type="PANTHER" id="PTHR19879:SF9">
    <property type="entry name" value="TRANSCRIPTION INITIATION FACTOR TFIID SUBUNIT 5"/>
    <property type="match status" value="1"/>
</dbReference>
<proteinExistence type="predicted"/>
<dbReference type="PROSITE" id="PS00678">
    <property type="entry name" value="WD_REPEATS_1"/>
    <property type="match status" value="3"/>
</dbReference>
<dbReference type="AlphaFoldDB" id="B3QZ64"/>
<evidence type="ECO:0000256" key="2">
    <source>
        <dbReference type="ARBA" id="ARBA00022737"/>
    </source>
</evidence>
<dbReference type="InterPro" id="IPR020472">
    <property type="entry name" value="WD40_PAC1"/>
</dbReference>
<accession>B3QZ64</accession>
<evidence type="ECO:0000256" key="4">
    <source>
        <dbReference type="SAM" id="MobiDB-lite"/>
    </source>
</evidence>
<feature type="repeat" description="WD" evidence="3">
    <location>
        <begin position="48"/>
        <end position="89"/>
    </location>
</feature>
<dbReference type="Pfam" id="PF00400">
    <property type="entry name" value="WD40"/>
    <property type="match status" value="10"/>
</dbReference>
<feature type="repeat" description="WD" evidence="3">
    <location>
        <begin position="521"/>
        <end position="557"/>
    </location>
</feature>
<dbReference type="CDD" id="cd00200">
    <property type="entry name" value="WD40"/>
    <property type="match status" value="1"/>
</dbReference>
<evidence type="ECO:0000256" key="1">
    <source>
        <dbReference type="ARBA" id="ARBA00022574"/>
    </source>
</evidence>
<dbReference type="PROSITE" id="PS50082">
    <property type="entry name" value="WD_REPEATS_2"/>
    <property type="match status" value="8"/>
</dbReference>
<dbReference type="OrthoDB" id="1492850at2"/>
<dbReference type="SUPFAM" id="SSF50978">
    <property type="entry name" value="WD40 repeat-like"/>
    <property type="match status" value="2"/>
</dbReference>
<dbReference type="RefSeq" id="WP_012499841.1">
    <property type="nucleotide sequence ID" value="NC_011026.1"/>
</dbReference>
<dbReference type="SMART" id="SM00320">
    <property type="entry name" value="WD40"/>
    <property type="match status" value="11"/>
</dbReference>
<dbReference type="InterPro" id="IPR015943">
    <property type="entry name" value="WD40/YVTN_repeat-like_dom_sf"/>
</dbReference>
<feature type="repeat" description="WD" evidence="3">
    <location>
        <begin position="479"/>
        <end position="520"/>
    </location>
</feature>
<feature type="repeat" description="WD" evidence="3">
    <location>
        <begin position="437"/>
        <end position="478"/>
    </location>
</feature>
<protein>
    <submittedName>
        <fullName evidence="5">WD-40 repeat protein</fullName>
    </submittedName>
</protein>
<sequence>MSTIYTGQSSSKVNAFAFSPDHSFLAVANWKIIITDILTGKEFRSLITPSMTEYIYTIAYSRDGKTLISAGSTKDIRLWNTGSGRESGLLTGHKLAVNKVVVSPNGKLLASASNDGTVRLWDTQTWRALHTLKGHEQEINAVAFSSDSRFVVSGSTDKMVLVWNALSGELIHSFVGHTRLVAAVAFSPDDRLVVSSGWDSQINIWSMETGNGIGSLTGHPNGIHKLCFLPRTGELLSVSYDRFRKSSNVKLWDISARKELNSLTGDFYNIEVSQNGNYLAIAKPNRQIMVSHINDLSAKTFGQLKAEIAQPEDQGKESAENGTENDDRKVAAPRRHDNRYELGDVFEPTQVLNEHSSSRINSLAFSSDGSLLASASWKLSLMDVESGDTKYNLIEFVKTGYIYALAFNPKGNLFAAAGTDKFIRIFETSSGNEKGQIEGHNQVINSLAFHPNGYLLASGGNDGWVKTWDTRKESEIDSFHEHEDAVTSVAFSSDGRFLASAGNDKIAVLWNAGTGKKKHTLVGHSRPVTCVAFSPNAKFLATGSWDRSIKLWNLETGLEEICLAGHPVGIDFIAFSPNGKMMIASGYNRVRKLSIMRLWDIEKKSTVAALSGNFYTLALSDEKIAFAYTNRTIQISKVPVFEPETFKHLEALLHAYVAEDQRPDPEKRVKA</sequence>
<feature type="repeat" description="WD" evidence="3">
    <location>
        <begin position="402"/>
        <end position="436"/>
    </location>
</feature>
<dbReference type="InterPro" id="IPR019775">
    <property type="entry name" value="WD40_repeat_CS"/>
</dbReference>
<organism evidence="5 6">
    <name type="scientific">Chloroherpeton thalassium (strain ATCC 35110 / GB-78)</name>
    <dbReference type="NCBI Taxonomy" id="517418"/>
    <lineage>
        <taxon>Bacteria</taxon>
        <taxon>Pseudomonadati</taxon>
        <taxon>Chlorobiota</taxon>
        <taxon>Chlorobiia</taxon>
        <taxon>Chlorobiales</taxon>
        <taxon>Chloroherpetonaceae</taxon>
        <taxon>Chloroherpeton</taxon>
    </lineage>
</organism>
<feature type="compositionally biased region" description="Basic and acidic residues" evidence="4">
    <location>
        <begin position="313"/>
        <end position="334"/>
    </location>
</feature>
<dbReference type="eggNOG" id="COG2319">
    <property type="taxonomic scope" value="Bacteria"/>
</dbReference>
<dbReference type="Gene3D" id="2.130.10.10">
    <property type="entry name" value="YVTN repeat-like/Quinoprotein amine dehydrogenase"/>
    <property type="match status" value="5"/>
</dbReference>
<dbReference type="KEGG" id="cts:Ctha_1294"/>
<keyword evidence="2" id="KW-0677">Repeat</keyword>
<dbReference type="PROSITE" id="PS50294">
    <property type="entry name" value="WD_REPEATS_REGION"/>
    <property type="match status" value="6"/>
</dbReference>
<feature type="region of interest" description="Disordered" evidence="4">
    <location>
        <begin position="309"/>
        <end position="334"/>
    </location>
</feature>
<feature type="repeat" description="WD" evidence="3">
    <location>
        <begin position="132"/>
        <end position="173"/>
    </location>
</feature>
<dbReference type="Proteomes" id="UP000001208">
    <property type="component" value="Chromosome"/>
</dbReference>
<dbReference type="PRINTS" id="PR00320">
    <property type="entry name" value="GPROTEINBRPT"/>
</dbReference>
<dbReference type="PANTHER" id="PTHR19879">
    <property type="entry name" value="TRANSCRIPTION INITIATION FACTOR TFIID"/>
    <property type="match status" value="1"/>
</dbReference>
<dbReference type="InterPro" id="IPR036322">
    <property type="entry name" value="WD40_repeat_dom_sf"/>
</dbReference>
<gene>
    <name evidence="5" type="ordered locus">Ctha_1294</name>
</gene>
<evidence type="ECO:0000313" key="5">
    <source>
        <dbReference type="EMBL" id="ACF13757.1"/>
    </source>
</evidence>
<dbReference type="HOGENOM" id="CLU_000288_57_32_10"/>
<keyword evidence="6" id="KW-1185">Reference proteome</keyword>
<evidence type="ECO:0000313" key="6">
    <source>
        <dbReference type="Proteomes" id="UP000001208"/>
    </source>
</evidence>
<keyword evidence="1 3" id="KW-0853">WD repeat</keyword>
<dbReference type="InterPro" id="IPR001680">
    <property type="entry name" value="WD40_rpt"/>
</dbReference>
<feature type="repeat" description="WD" evidence="3">
    <location>
        <begin position="90"/>
        <end position="131"/>
    </location>
</feature>
<dbReference type="EMBL" id="CP001100">
    <property type="protein sequence ID" value="ACF13757.1"/>
    <property type="molecule type" value="Genomic_DNA"/>
</dbReference>
<reference evidence="5 6" key="1">
    <citation type="submission" date="2008-06" db="EMBL/GenBank/DDBJ databases">
        <title>Complete sequence of Chloroherpeton thalassium ATCC 35110.</title>
        <authorList>
            <consortium name="US DOE Joint Genome Institute"/>
            <person name="Lucas S."/>
            <person name="Copeland A."/>
            <person name="Lapidus A."/>
            <person name="Glavina del Rio T."/>
            <person name="Dalin E."/>
            <person name="Tice H."/>
            <person name="Bruce D."/>
            <person name="Goodwin L."/>
            <person name="Pitluck S."/>
            <person name="Schmutz J."/>
            <person name="Larimer F."/>
            <person name="Land M."/>
            <person name="Hauser L."/>
            <person name="Kyrpides N."/>
            <person name="Mikhailova N."/>
            <person name="Liu Z."/>
            <person name="Li T."/>
            <person name="Zhao F."/>
            <person name="Overmann J."/>
            <person name="Bryant D.A."/>
            <person name="Richardson P."/>
        </authorList>
    </citation>
    <scope>NUCLEOTIDE SEQUENCE [LARGE SCALE GENOMIC DNA]</scope>
    <source>
        <strain evidence="6">ATCC 35110 / GB-78</strain>
    </source>
</reference>
<evidence type="ECO:0000256" key="3">
    <source>
        <dbReference type="PROSITE-ProRule" id="PRU00221"/>
    </source>
</evidence>
<feature type="repeat" description="WD" evidence="3">
    <location>
        <begin position="174"/>
        <end position="215"/>
    </location>
</feature>